<accession>A0A2T7NYU0</accession>
<dbReference type="Gene3D" id="2.30.29.30">
    <property type="entry name" value="Pleckstrin-homology domain (PH domain)/Phosphotyrosine-binding domain (PTB)"/>
    <property type="match status" value="1"/>
</dbReference>
<evidence type="ECO:0000256" key="5">
    <source>
        <dbReference type="ARBA" id="ARBA00022490"/>
    </source>
</evidence>
<feature type="coiled-coil region" evidence="13">
    <location>
        <begin position="1623"/>
        <end position="1650"/>
    </location>
</feature>
<evidence type="ECO:0000256" key="7">
    <source>
        <dbReference type="ARBA" id="ARBA00022737"/>
    </source>
</evidence>
<dbReference type="SMART" id="SM00033">
    <property type="entry name" value="CH"/>
    <property type="match status" value="2"/>
</dbReference>
<proteinExistence type="inferred from homology"/>
<comment type="caution">
    <text evidence="17">The sequence shown here is derived from an EMBL/GenBank/DDBJ whole genome shotgun (WGS) entry which is preliminary data.</text>
</comment>
<dbReference type="InterPro" id="IPR016343">
    <property type="entry name" value="Spectrin_bsu"/>
</dbReference>
<evidence type="ECO:0000313" key="17">
    <source>
        <dbReference type="EMBL" id="PVD26345.1"/>
    </source>
</evidence>
<dbReference type="Gene3D" id="1.10.418.10">
    <property type="entry name" value="Calponin-like domain"/>
    <property type="match status" value="2"/>
</dbReference>
<dbReference type="OrthoDB" id="5865767at2759"/>
<evidence type="ECO:0000256" key="13">
    <source>
        <dbReference type="SAM" id="Coils"/>
    </source>
</evidence>
<dbReference type="FunFam" id="1.20.58.60:FF:000106">
    <property type="entry name" value="Spectrin beta chain"/>
    <property type="match status" value="1"/>
</dbReference>
<dbReference type="FunFam" id="1.20.58.60:FF:000028">
    <property type="entry name" value="Spectrin beta chain"/>
    <property type="match status" value="1"/>
</dbReference>
<keyword evidence="13" id="KW-0175">Coiled coil</keyword>
<dbReference type="Proteomes" id="UP000245119">
    <property type="component" value="Linkage Group LG8"/>
</dbReference>
<protein>
    <recommendedName>
        <fullName evidence="12">Spectrin beta chain</fullName>
    </recommendedName>
</protein>
<dbReference type="GO" id="GO:0003779">
    <property type="term" value="F:actin binding"/>
    <property type="evidence" value="ECO:0007669"/>
    <property type="project" value="UniProtKB-KW"/>
</dbReference>
<evidence type="ECO:0000256" key="4">
    <source>
        <dbReference type="ARBA" id="ARBA00022467"/>
    </source>
</evidence>
<keyword evidence="4 12" id="KW-0117">Actin capping</keyword>
<feature type="compositionally biased region" description="Basic and acidic residues" evidence="14">
    <location>
        <begin position="2187"/>
        <end position="2203"/>
    </location>
</feature>
<dbReference type="PROSITE" id="PS50021">
    <property type="entry name" value="CH"/>
    <property type="match status" value="2"/>
</dbReference>
<feature type="region of interest" description="Disordered" evidence="14">
    <location>
        <begin position="2385"/>
        <end position="2424"/>
    </location>
</feature>
<evidence type="ECO:0000259" key="15">
    <source>
        <dbReference type="PROSITE" id="PS50003"/>
    </source>
</evidence>
<dbReference type="FunFam" id="1.10.418.10:FF:000004">
    <property type="entry name" value="Spectrin beta chain"/>
    <property type="match status" value="1"/>
</dbReference>
<dbReference type="FunFam" id="1.20.58.60:FF:000059">
    <property type="entry name" value="Spectrin beta chain"/>
    <property type="match status" value="1"/>
</dbReference>
<evidence type="ECO:0000256" key="10">
    <source>
        <dbReference type="ARBA" id="ARBA00023212"/>
    </source>
</evidence>
<evidence type="ECO:0000256" key="3">
    <source>
        <dbReference type="ARBA" id="ARBA00006826"/>
    </source>
</evidence>
<dbReference type="CDD" id="cd21246">
    <property type="entry name" value="CH_SPTB-like_rpt1"/>
    <property type="match status" value="1"/>
</dbReference>
<dbReference type="InterPro" id="IPR001605">
    <property type="entry name" value="PH_dom-spectrin-type"/>
</dbReference>
<dbReference type="EMBL" id="PZQS01000008">
    <property type="protein sequence ID" value="PVD26345.1"/>
    <property type="molecule type" value="Genomic_DNA"/>
</dbReference>
<feature type="compositionally biased region" description="Basic and acidic residues" evidence="14">
    <location>
        <begin position="2079"/>
        <end position="2105"/>
    </location>
</feature>
<dbReference type="FunFam" id="1.20.58.60:FF:000049">
    <property type="entry name" value="Spectrin beta chain"/>
    <property type="match status" value="1"/>
</dbReference>
<reference evidence="17 18" key="1">
    <citation type="submission" date="2018-04" db="EMBL/GenBank/DDBJ databases">
        <title>The genome of golden apple snail Pomacea canaliculata provides insight into stress tolerance and invasive adaptation.</title>
        <authorList>
            <person name="Liu C."/>
            <person name="Liu B."/>
            <person name="Ren Y."/>
            <person name="Zhang Y."/>
            <person name="Wang H."/>
            <person name="Li S."/>
            <person name="Jiang F."/>
            <person name="Yin L."/>
            <person name="Zhang G."/>
            <person name="Qian W."/>
            <person name="Fan W."/>
        </authorList>
    </citation>
    <scope>NUCLEOTIDE SEQUENCE [LARGE SCALE GENOMIC DNA]</scope>
    <source>
        <strain evidence="17">SZHN2017</strain>
        <tissue evidence="17">Muscle</tissue>
    </source>
</reference>
<dbReference type="GO" id="GO:0016192">
    <property type="term" value="P:vesicle-mediated transport"/>
    <property type="evidence" value="ECO:0007669"/>
    <property type="project" value="UniProtKB-ARBA"/>
</dbReference>
<feature type="domain" description="Calponin-homology (CH)" evidence="16">
    <location>
        <begin position="164"/>
        <end position="269"/>
    </location>
</feature>
<dbReference type="PANTHER" id="PTHR11915">
    <property type="entry name" value="SPECTRIN/FILAMIN RELATED CYTOSKELETAL PROTEIN"/>
    <property type="match status" value="1"/>
</dbReference>
<dbReference type="InterPro" id="IPR002017">
    <property type="entry name" value="Spectrin_repeat"/>
</dbReference>
<dbReference type="GO" id="GO:0008091">
    <property type="term" value="C:spectrin"/>
    <property type="evidence" value="ECO:0007669"/>
    <property type="project" value="InterPro"/>
</dbReference>
<feature type="compositionally biased region" description="Acidic residues" evidence="14">
    <location>
        <begin position="2158"/>
        <end position="2169"/>
    </location>
</feature>
<dbReference type="PROSITE" id="PS00019">
    <property type="entry name" value="ACTININ_1"/>
    <property type="match status" value="1"/>
</dbReference>
<evidence type="ECO:0000256" key="14">
    <source>
        <dbReference type="SAM" id="MobiDB-lite"/>
    </source>
</evidence>
<feature type="domain" description="Calponin-homology (CH)" evidence="16">
    <location>
        <begin position="45"/>
        <end position="149"/>
    </location>
</feature>
<dbReference type="PIRSF" id="PIRSF002297">
    <property type="entry name" value="Spectrin_beta_subunit"/>
    <property type="match status" value="1"/>
</dbReference>
<dbReference type="FunFam" id="1.20.58.60:FF:000020">
    <property type="entry name" value="Spectrin alpha chain, non-erythrocytic 1"/>
    <property type="match status" value="2"/>
</dbReference>
<keyword evidence="9 12" id="KW-0009">Actin-binding</keyword>
<feature type="domain" description="PH" evidence="15">
    <location>
        <begin position="2276"/>
        <end position="2387"/>
    </location>
</feature>
<keyword evidence="5 12" id="KW-0963">Cytoplasm</keyword>
<dbReference type="InterPro" id="IPR018159">
    <property type="entry name" value="Spectrin/alpha-actinin"/>
</dbReference>
<dbReference type="Pfam" id="PF00307">
    <property type="entry name" value="CH"/>
    <property type="match status" value="2"/>
</dbReference>
<name>A0A2T7NYU0_POMCA</name>
<dbReference type="Pfam" id="PF00435">
    <property type="entry name" value="Spectrin"/>
    <property type="match status" value="17"/>
</dbReference>
<organism evidence="17 18">
    <name type="scientific">Pomacea canaliculata</name>
    <name type="common">Golden apple snail</name>
    <dbReference type="NCBI Taxonomy" id="400727"/>
    <lineage>
        <taxon>Eukaryota</taxon>
        <taxon>Metazoa</taxon>
        <taxon>Spiralia</taxon>
        <taxon>Lophotrochozoa</taxon>
        <taxon>Mollusca</taxon>
        <taxon>Gastropoda</taxon>
        <taxon>Caenogastropoda</taxon>
        <taxon>Architaenioglossa</taxon>
        <taxon>Ampullarioidea</taxon>
        <taxon>Ampullariidae</taxon>
        <taxon>Pomacea</taxon>
    </lineage>
</organism>
<feature type="region of interest" description="Disordered" evidence="14">
    <location>
        <begin position="2074"/>
        <end position="2105"/>
    </location>
</feature>
<dbReference type="SMART" id="SM00150">
    <property type="entry name" value="SPEC"/>
    <property type="match status" value="17"/>
</dbReference>
<dbReference type="FunFam" id="1.20.58.60:FF:000172">
    <property type="entry name" value="Spectrin beta chain"/>
    <property type="match status" value="1"/>
</dbReference>
<dbReference type="InterPro" id="IPR041681">
    <property type="entry name" value="PH_9"/>
</dbReference>
<keyword evidence="10 12" id="KW-0206">Cytoskeleton</keyword>
<comment type="similarity">
    <text evidence="3 12">Belongs to the spectrin family.</text>
</comment>
<dbReference type="CDD" id="cd00176">
    <property type="entry name" value="SPEC"/>
    <property type="match status" value="10"/>
</dbReference>
<comment type="subcellular location">
    <subcellularLocation>
        <location evidence="2">Cytoplasm</location>
        <location evidence="2">Cell cortex</location>
    </subcellularLocation>
    <subcellularLocation>
        <location evidence="1">Cytoplasm</location>
        <location evidence="1">Cytoskeleton</location>
    </subcellularLocation>
</comment>
<dbReference type="PRINTS" id="PR00683">
    <property type="entry name" value="SPECTRINPH"/>
</dbReference>
<dbReference type="Pfam" id="PF15410">
    <property type="entry name" value="PH_9"/>
    <property type="match status" value="1"/>
</dbReference>
<dbReference type="SMART" id="SM00233">
    <property type="entry name" value="PH"/>
    <property type="match status" value="1"/>
</dbReference>
<dbReference type="Gene3D" id="1.20.58.60">
    <property type="match status" value="12"/>
</dbReference>
<evidence type="ECO:0000313" key="18">
    <source>
        <dbReference type="Proteomes" id="UP000245119"/>
    </source>
</evidence>
<dbReference type="PROSITE" id="PS50003">
    <property type="entry name" value="PH_DOMAIN"/>
    <property type="match status" value="1"/>
</dbReference>
<dbReference type="GO" id="GO:0051693">
    <property type="term" value="P:actin filament capping"/>
    <property type="evidence" value="ECO:0007669"/>
    <property type="project" value="UniProtKB-UniRule"/>
</dbReference>
<dbReference type="InterPro" id="IPR001849">
    <property type="entry name" value="PH_domain"/>
</dbReference>
<dbReference type="SUPFAM" id="SSF47576">
    <property type="entry name" value="Calponin-homology domain, CH-domain"/>
    <property type="match status" value="1"/>
</dbReference>
<feature type="region of interest" description="Disordered" evidence="14">
    <location>
        <begin position="2143"/>
        <end position="2296"/>
    </location>
</feature>
<feature type="compositionally biased region" description="Polar residues" evidence="14">
    <location>
        <begin position="2392"/>
        <end position="2402"/>
    </location>
</feature>
<dbReference type="FunFam" id="2.30.29.30:FF:000024">
    <property type="entry name" value="Spectrin beta chain"/>
    <property type="match status" value="1"/>
</dbReference>
<dbReference type="FunFam" id="1.20.58.60:FF:000019">
    <property type="entry name" value="Spectrin beta chain"/>
    <property type="match status" value="1"/>
</dbReference>
<keyword evidence="6" id="KW-0597">Phosphoprotein</keyword>
<dbReference type="SUPFAM" id="SSF50729">
    <property type="entry name" value="PH domain-like"/>
    <property type="match status" value="1"/>
</dbReference>
<evidence type="ECO:0000256" key="11">
    <source>
        <dbReference type="ARBA" id="ARBA00054264"/>
    </source>
</evidence>
<evidence type="ECO:0000256" key="9">
    <source>
        <dbReference type="ARBA" id="ARBA00023203"/>
    </source>
</evidence>
<sequence>MTEIESLANSVRWEGQVDEDFDAGNNSSKLFERSRIKALADEREIVQKKTFQKWVNSHLIRVNCKISDLYVDLRDGKMLIKLLEVLSGERLPRPTKGKMRIHCLENVDKALTFLHEQRVHLENMGAHDIVDGNARLTLGLIWTIILRFQIQDIMIEEVDNSETKSAKDALLLWCQMKTAGYANVNVRNFTTSWRDGLAFNAIIHKHRPDLIQYDKLHKSNAIHNLKSAFTVAEEKLGLTSLLEAEDVNVEYPDEKSIITYVVTYYHYFSKMKADSVQGKRIGKVIDNAIGMENMIEQYESLTSDLLEWIEQTIVILRDRQFANSLTGVQQQLAAFNTYRIVEKPPKFDEKGNLEVLLFTIQSKMRANNQRIYLPREGRLISDINKAWERLEKAEHERELALREELIRNARTWLSENQRLVSQDNFGTDLAAVEAATKKHEAIETDINAYEERVSAVVAVASELDQENYHDIDRISARKDNVMRLWNYLLELLRARRMRLEHTHNLHKIFQEMLYILDWMEEIKARLMSEDYGKHLMGVEDLLQKHSLLEADVHVVGERVKTVNTQAQVFIDDDFADVGGYRPCDPDIIQDRMSTLKQSYEELCELAESRRKRLEESRTLWQFYWDMADEEGWIREKEQLMSSPDLGHDLTSVNLLLSKHKAMEDEMQARHSHLQSVIQASTDLIEAGNFGAEKIQERIDEINQQWESLIDLATYRKRRLNEAVDFYQFFADADDVDAWLVDTLRIVSSKDVGKDEAGVQSLLKKHKARILASHKYFIDMTEELKSYQNVIEGLHEQAAGLGDQDRESADVQGRLSSIDKRYQDLLDLAKLRKQRLIDALSLYKLFNESDGVETWIDEKEKFLTTIVVTDDVEELAIMKHRFDSFDHEMNATASKVAVVNQLARQLLQVEHPNAAEVVQRQNQLNSTWNNLREMVDQKRDEITVAHGFQNFNIECNETIGWIHEKAKLIESTDELGNDLAGVMTLQRRLSTMERDLAAIQAKLESLQNEAERLEEQKPEEAQAIREKIAEINNVWMDLKDMLKERDEKLGEAGELQRFLGSLDHFQQWLSRTQTTVASEDIPNSLADAERLLNQHQQLRDEIDTYAPEYAKIKEFGDKVTEGQDDPQYMFLRQRLQALDDGWHELLQMWENRQQLLNEIEKNCNQHLQMFLRDAKQGEVLLNQQENFLSKEDVPNSVQAAENAIKRHEAFITTMDANDEKINAVLQFANRLMDENHYAADKIHKKAENINERRNVNRQRADEQLERLKDQLTLQQFLQECDELRDWLADKMAAAQDETYRDAKNLHSKYMRHQAFESEIAANKDRLDRVQQEGEDIMRAKPETREQIELMLSDIDTQWQELETTTKAKGEKLFDANRSILYQQSCDDVDGWVTALESQIITSEDFGKDLTTVNLQVQKQNQLESQMKMKEMQVNELETQASHLCRIEPDHVDEIEARRALVAERFSKIQAPLMLRRAALDKVKRIHQFMRDVEDEKLWIKEMMPRATATNYGNSLLSVQLLIKKNHSLQVEIENHEPRIMSVVQVGQDLIDEGHPQSEEFRALIEDLLQRWQELKDAVEARNQRLKLSEVAQQYYFDASEAEAWMSEQELYMMAEDRAKDELGAQNMMKKHQTLENNVEDYAEVVRQLGERSRRLIEEEHPESDQIAVRQSQVDKLYAGLKDLAGERRGKLEEVFKLYTLHREIDDLLQWIAEKSVVAGSNEPGQDYEHVTMLKEQFKDFARETESIGQERVASANEICDQLIALDHSDSATIAEWKDNVNEAWADLLELIDTRTQLLQASWELHKFFYECKDTLERIYEKENYIPEDLGRDAQSVAALQRKHANFEHDLITLGTQVEAIQTESVRLQAGYAGSKAMEIQAREAEVVEAWRNLHIQVETRRVNLADASDYYRFMLMAHDLHLWMEDIIRQMNTQEKPRDVSGVELLMNNHQSLKAEIDAREENFAICINLGRDLLNRKHYRQEEVRDKLIQLTLERLDMTDLWKERWEHLQLILEVYQFARDAAVAEAWLVAQEPYLLNQDLGDTLDAVENLIKKHEAFEKAAATQEERFAALEKPTTFEIKDRQRKQEEEYRRQHPEEVARAKEERRRQHILEFLPPKPPTPVPEPVIEQPVAAPVVESRPAAVEEVERPSALINGEQEVDQEAGEPEVEAPIKVTKAATLESRSPPPREEERVSRSLPRDTPRGQQRSPEQLSPPAVSPRGSKKEKKRSRSKSPFGKLFSRKKDEVEGTPEPGQAGEDVGPVIKKEPAAGASPEVPHEEGILVRKHERDGDKKAGNRSWDKVFVVLHGSSLSCYKDQKHAKSDPNTRIHHEPPMELVGATCDVATDYTKRPHVFRVRLVTGSEYLFQAKDSVERDLWIGKMNSVTGPEGTSIPSRSQTLPARTTEDPGKEEHKKRGFFTLKKK</sequence>
<dbReference type="FunFam" id="1.20.58.60:FF:000011">
    <property type="entry name" value="Spectrin beta chain"/>
    <property type="match status" value="1"/>
</dbReference>
<keyword evidence="18" id="KW-1185">Reference proteome</keyword>
<evidence type="ECO:0000256" key="2">
    <source>
        <dbReference type="ARBA" id="ARBA00004544"/>
    </source>
</evidence>
<dbReference type="FunFam" id="1.20.58.60:FF:000033">
    <property type="entry name" value="Spectrin beta chain"/>
    <property type="match status" value="1"/>
</dbReference>
<dbReference type="PROSITE" id="PS00020">
    <property type="entry name" value="ACTININ_2"/>
    <property type="match status" value="1"/>
</dbReference>
<feature type="compositionally biased region" description="Basic residues" evidence="14">
    <location>
        <begin position="2415"/>
        <end position="2424"/>
    </location>
</feature>
<gene>
    <name evidence="17" type="ORF">C0Q70_14016</name>
</gene>
<feature type="compositionally biased region" description="Basic and acidic residues" evidence="14">
    <location>
        <begin position="2276"/>
        <end position="2296"/>
    </location>
</feature>
<evidence type="ECO:0000256" key="8">
    <source>
        <dbReference type="ARBA" id="ARBA00022990"/>
    </source>
</evidence>
<comment type="function">
    <text evidence="11">Probably plays an important role in neuronal membrane skeleton.</text>
</comment>
<dbReference type="FunFam" id="1.10.418.10:FF:000003">
    <property type="entry name" value="Spectrin beta chain"/>
    <property type="match status" value="1"/>
</dbReference>
<dbReference type="CDD" id="cd21248">
    <property type="entry name" value="CH_SPTB_like_rpt2"/>
    <property type="match status" value="1"/>
</dbReference>
<dbReference type="GO" id="GO:0005200">
    <property type="term" value="F:structural constituent of cytoskeleton"/>
    <property type="evidence" value="ECO:0007669"/>
    <property type="project" value="UniProtKB-UniRule"/>
</dbReference>
<feature type="compositionally biased region" description="Basic and acidic residues" evidence="14">
    <location>
        <begin position="2404"/>
        <end position="2414"/>
    </location>
</feature>
<evidence type="ECO:0000256" key="12">
    <source>
        <dbReference type="PIRNR" id="PIRNR002297"/>
    </source>
</evidence>
<feature type="compositionally biased region" description="Basic residues" evidence="14">
    <location>
        <begin position="2222"/>
        <end position="2232"/>
    </location>
</feature>
<evidence type="ECO:0000256" key="1">
    <source>
        <dbReference type="ARBA" id="ARBA00004245"/>
    </source>
</evidence>
<dbReference type="GO" id="GO:0005543">
    <property type="term" value="F:phospholipid binding"/>
    <property type="evidence" value="ECO:0007669"/>
    <property type="project" value="InterPro"/>
</dbReference>
<keyword evidence="7" id="KW-0677">Repeat</keyword>
<keyword evidence="8" id="KW-0007">Acetylation</keyword>
<dbReference type="GO" id="GO:0016020">
    <property type="term" value="C:membrane"/>
    <property type="evidence" value="ECO:0007669"/>
    <property type="project" value="UniProtKB-ARBA"/>
</dbReference>
<dbReference type="InterPro" id="IPR001589">
    <property type="entry name" value="Actinin_actin-bd_CS"/>
</dbReference>
<dbReference type="InterPro" id="IPR001715">
    <property type="entry name" value="CH_dom"/>
</dbReference>
<dbReference type="FunFam" id="1.20.58.60:FF:000018">
    <property type="entry name" value="Spectrin beta chain"/>
    <property type="match status" value="1"/>
</dbReference>
<dbReference type="InterPro" id="IPR036872">
    <property type="entry name" value="CH_dom_sf"/>
</dbReference>
<dbReference type="InterPro" id="IPR011993">
    <property type="entry name" value="PH-like_dom_sf"/>
</dbReference>
<dbReference type="SUPFAM" id="SSF46966">
    <property type="entry name" value="Spectrin repeat"/>
    <property type="match status" value="12"/>
</dbReference>
<feature type="coiled-coil region" evidence="13">
    <location>
        <begin position="981"/>
        <end position="1029"/>
    </location>
</feature>
<evidence type="ECO:0000259" key="16">
    <source>
        <dbReference type="PROSITE" id="PS50021"/>
    </source>
</evidence>
<dbReference type="STRING" id="400727.A0A2T7NYU0"/>
<evidence type="ECO:0000256" key="6">
    <source>
        <dbReference type="ARBA" id="ARBA00022553"/>
    </source>
</evidence>
<dbReference type="CDD" id="cd10571">
    <property type="entry name" value="PH_beta_spectrin"/>
    <property type="match status" value="1"/>
</dbReference>